<dbReference type="SUPFAM" id="SSF51735">
    <property type="entry name" value="NAD(P)-binding Rossmann-fold domains"/>
    <property type="match status" value="1"/>
</dbReference>
<dbReference type="InterPro" id="IPR006108">
    <property type="entry name" value="3HC_DH_C"/>
</dbReference>
<dbReference type="InterPro" id="IPR022694">
    <property type="entry name" value="3-OHacyl-CoA_DH"/>
</dbReference>
<dbReference type="GO" id="GO:0006631">
    <property type="term" value="P:fatty acid metabolic process"/>
    <property type="evidence" value="ECO:0007669"/>
    <property type="project" value="InterPro"/>
</dbReference>
<dbReference type="PANTHER" id="PTHR48075:SF5">
    <property type="entry name" value="3-HYDROXYBUTYRYL-COA DEHYDROGENASE"/>
    <property type="match status" value="1"/>
</dbReference>
<proteinExistence type="predicted"/>
<gene>
    <name evidence="4" type="ORF">METZ01_LOCUS95698</name>
</gene>
<dbReference type="InterPro" id="IPR013328">
    <property type="entry name" value="6PGD_dom2"/>
</dbReference>
<evidence type="ECO:0000259" key="3">
    <source>
        <dbReference type="Pfam" id="PF02737"/>
    </source>
</evidence>
<dbReference type="GO" id="GO:0016616">
    <property type="term" value="F:oxidoreductase activity, acting on the CH-OH group of donors, NAD or NADP as acceptor"/>
    <property type="evidence" value="ECO:0007669"/>
    <property type="project" value="InterPro"/>
</dbReference>
<sequence>MPSPIDKIAIIGTGVIGSGWTLRLLAKKKEIYVFEPSIKQKKFLLDEIKRTTKSLKNFYKISTISTKKLYFKKTIRDAVKDVDLIQENVPENEKIKKKIVKEISKWSKPNAIIASSSSGLLPSRIQSACKNPARFIIAHPFNPVYLLPLVEIVKGEKTKLDFIKKSEIFYRSLGMIPLIVKKEVEGYLSDRLQESMWRESLHIINENIASTDDLDKAIIHGPGLRWSLMGTFLTFHLAGGKQGMRHMLNQFGPSLKLPWTKLKAPKLTKKLSNRIIKGTKKQSKGKSIKELTTIRDNFLIDLLKLKNKYKI</sequence>
<organism evidence="4">
    <name type="scientific">marine metagenome</name>
    <dbReference type="NCBI Taxonomy" id="408172"/>
    <lineage>
        <taxon>unclassified sequences</taxon>
        <taxon>metagenomes</taxon>
        <taxon>ecological metagenomes</taxon>
    </lineage>
</organism>
<accession>A0A381VRI6</accession>
<dbReference type="Pfam" id="PF00725">
    <property type="entry name" value="3HCDH"/>
    <property type="match status" value="1"/>
</dbReference>
<dbReference type="EMBL" id="UINC01009557">
    <property type="protein sequence ID" value="SVA42844.1"/>
    <property type="molecule type" value="Genomic_DNA"/>
</dbReference>
<dbReference type="PIRSF" id="PIRSF000105">
    <property type="entry name" value="HCDH"/>
    <property type="match status" value="1"/>
</dbReference>
<dbReference type="GO" id="GO:0070403">
    <property type="term" value="F:NAD+ binding"/>
    <property type="evidence" value="ECO:0007669"/>
    <property type="project" value="InterPro"/>
</dbReference>
<dbReference type="InterPro" id="IPR008927">
    <property type="entry name" value="6-PGluconate_DH-like_C_sf"/>
</dbReference>
<dbReference type="SUPFAM" id="SSF48179">
    <property type="entry name" value="6-phosphogluconate dehydrogenase C-terminal domain-like"/>
    <property type="match status" value="1"/>
</dbReference>
<feature type="domain" description="3-hydroxyacyl-CoA dehydrogenase C-terminal" evidence="2">
    <location>
        <begin position="186"/>
        <end position="271"/>
    </location>
</feature>
<dbReference type="PANTHER" id="PTHR48075">
    <property type="entry name" value="3-HYDROXYACYL-COA DEHYDROGENASE FAMILY PROTEIN"/>
    <property type="match status" value="1"/>
</dbReference>
<evidence type="ECO:0008006" key="5">
    <source>
        <dbReference type="Google" id="ProtNLM"/>
    </source>
</evidence>
<dbReference type="InterPro" id="IPR006176">
    <property type="entry name" value="3-OHacyl-CoA_DH_NAD-bd"/>
</dbReference>
<dbReference type="InterPro" id="IPR036291">
    <property type="entry name" value="NAD(P)-bd_dom_sf"/>
</dbReference>
<keyword evidence="1" id="KW-0560">Oxidoreductase</keyword>
<name>A0A381VRI6_9ZZZZ</name>
<evidence type="ECO:0000256" key="1">
    <source>
        <dbReference type="ARBA" id="ARBA00023002"/>
    </source>
</evidence>
<dbReference type="Gene3D" id="1.10.1040.10">
    <property type="entry name" value="N-(1-d-carboxylethyl)-l-norvaline Dehydrogenase, domain 2"/>
    <property type="match status" value="1"/>
</dbReference>
<dbReference type="AlphaFoldDB" id="A0A381VRI6"/>
<protein>
    <recommendedName>
        <fullName evidence="5">3-hydroxyacyl-CoA dehydrogenase NAD binding domain-containing protein</fullName>
    </recommendedName>
</protein>
<feature type="domain" description="3-hydroxyacyl-CoA dehydrogenase NAD binding" evidence="3">
    <location>
        <begin position="7"/>
        <end position="182"/>
    </location>
</feature>
<evidence type="ECO:0000259" key="2">
    <source>
        <dbReference type="Pfam" id="PF00725"/>
    </source>
</evidence>
<reference evidence="4" key="1">
    <citation type="submission" date="2018-05" db="EMBL/GenBank/DDBJ databases">
        <authorList>
            <person name="Lanie J.A."/>
            <person name="Ng W.-L."/>
            <person name="Kazmierczak K.M."/>
            <person name="Andrzejewski T.M."/>
            <person name="Davidsen T.M."/>
            <person name="Wayne K.J."/>
            <person name="Tettelin H."/>
            <person name="Glass J.I."/>
            <person name="Rusch D."/>
            <person name="Podicherti R."/>
            <person name="Tsui H.-C.T."/>
            <person name="Winkler M.E."/>
        </authorList>
    </citation>
    <scope>NUCLEOTIDE SEQUENCE</scope>
</reference>
<dbReference type="Pfam" id="PF02737">
    <property type="entry name" value="3HCDH_N"/>
    <property type="match status" value="1"/>
</dbReference>
<dbReference type="Gene3D" id="3.40.50.720">
    <property type="entry name" value="NAD(P)-binding Rossmann-like Domain"/>
    <property type="match status" value="1"/>
</dbReference>
<evidence type="ECO:0000313" key="4">
    <source>
        <dbReference type="EMBL" id="SVA42844.1"/>
    </source>
</evidence>